<organism evidence="1">
    <name type="scientific">Ralstonia solanacearum</name>
    <name type="common">Pseudomonas solanacearum</name>
    <dbReference type="NCBI Taxonomy" id="305"/>
    <lineage>
        <taxon>Bacteria</taxon>
        <taxon>Pseudomonadati</taxon>
        <taxon>Pseudomonadota</taxon>
        <taxon>Betaproteobacteria</taxon>
        <taxon>Burkholderiales</taxon>
        <taxon>Burkholderiaceae</taxon>
        <taxon>Ralstonia</taxon>
        <taxon>Ralstonia solanacearum species complex</taxon>
    </lineage>
</organism>
<name>A0A0S4WTQ0_RALSL</name>
<dbReference type="PROSITE" id="PS51257">
    <property type="entry name" value="PROKAR_LIPOPROTEIN"/>
    <property type="match status" value="1"/>
</dbReference>
<sequence length="383" mass="43628">MIDPVHRIMNADSTQKKTAGWLLLALACSTVHATEQAWPKLLNGNGLPECQATLRLARQAYHSNRVHLWEPQTIPQDFDDRLVLGPDGVDLSGGDALNANADVFAKIPLRAYAPRSIYWQKQTDLSDRLVVEEVPHGWRGDAYDVMLLPEDITPSDYFSADQPRRTTQFRTLFSGAWRAPLVFQKKHALSLWVVYVGEPYDFSPNWRIYLPRNGQLQKTCEIQFRPDVKHATSLLPAPAQKLAIMLDQSIGSGADEGTLQPTARIRIDVAQAWANAALRPWALTDPYNTRPEVDAGLTAWSQQGVSYATAYRHILRQYPLAERSLANYYRNRFKRKPAEAKRFAAYAMDIVFRSHYVFHSEDPEKYSRYDHPAPNPWRQSVVN</sequence>
<dbReference type="AlphaFoldDB" id="A0A0S4WTQ0"/>
<reference evidence="1" key="1">
    <citation type="submission" date="2015-10" db="EMBL/GenBank/DDBJ databases">
        <authorList>
            <person name="Gilbert D.G."/>
        </authorList>
    </citation>
    <scope>NUCLEOTIDE SEQUENCE</scope>
    <source>
        <strain evidence="1">Phyl III-seqv23</strain>
    </source>
</reference>
<gene>
    <name evidence="1" type="ORF">RUN215_v1_370033</name>
</gene>
<protein>
    <submittedName>
        <fullName evidence="1">Uncharacterized protein</fullName>
    </submittedName>
</protein>
<proteinExistence type="predicted"/>
<accession>A0A0S4WTQ0</accession>
<evidence type="ECO:0000313" key="1">
    <source>
        <dbReference type="EMBL" id="CUV54582.1"/>
    </source>
</evidence>
<dbReference type="EMBL" id="LN899820">
    <property type="protein sequence ID" value="CUV54582.1"/>
    <property type="molecule type" value="Genomic_DNA"/>
</dbReference>